<dbReference type="RefSeq" id="WP_093240300.1">
    <property type="nucleotide sequence ID" value="NZ_FNQF01000003.1"/>
</dbReference>
<evidence type="ECO:0000256" key="1">
    <source>
        <dbReference type="SAM" id="SignalP"/>
    </source>
</evidence>
<dbReference type="EMBL" id="FNQF01000003">
    <property type="protein sequence ID" value="SEA07667.1"/>
    <property type="molecule type" value="Genomic_DNA"/>
</dbReference>
<sequence>MKLKKILFLFALSAITLSCDNDDDATNNFCDDTYVDAIINTTFTPANNYQFIETMDLQTHEYKMRINANGEICTIGYKNPAVYTGDYTMEVTNETTNDSYSGVHSFSQKQIDYQAITPITVNTGDVILVRRTINSNASLPETIGQIFQKTDFSNPFPEVQGNIEFIESNFYGLGGPVPNYGMPYIAVGFKVN</sequence>
<keyword evidence="1" id="KW-0732">Signal</keyword>
<protein>
    <submittedName>
        <fullName evidence="2">Uncharacterized protein</fullName>
    </submittedName>
</protein>
<dbReference type="AlphaFoldDB" id="A0A1H3Y7M2"/>
<dbReference type="PROSITE" id="PS51257">
    <property type="entry name" value="PROKAR_LIPOPROTEIN"/>
    <property type="match status" value="1"/>
</dbReference>
<feature type="chain" id="PRO_5011639092" evidence="1">
    <location>
        <begin position="21"/>
        <end position="192"/>
    </location>
</feature>
<keyword evidence="3" id="KW-1185">Reference proteome</keyword>
<organism evidence="2 3">
    <name type="scientific">Psychroflexus halocasei</name>
    <dbReference type="NCBI Taxonomy" id="908615"/>
    <lineage>
        <taxon>Bacteria</taxon>
        <taxon>Pseudomonadati</taxon>
        <taxon>Bacteroidota</taxon>
        <taxon>Flavobacteriia</taxon>
        <taxon>Flavobacteriales</taxon>
        <taxon>Flavobacteriaceae</taxon>
        <taxon>Psychroflexus</taxon>
    </lineage>
</organism>
<dbReference type="STRING" id="908615.SAMN05421540_10360"/>
<reference evidence="2 3" key="1">
    <citation type="submission" date="2016-10" db="EMBL/GenBank/DDBJ databases">
        <authorList>
            <person name="de Groot N.N."/>
        </authorList>
    </citation>
    <scope>NUCLEOTIDE SEQUENCE [LARGE SCALE GENOMIC DNA]</scope>
    <source>
        <strain evidence="2 3">DSM 23581</strain>
    </source>
</reference>
<gene>
    <name evidence="2" type="ORF">SAMN05421540_10360</name>
</gene>
<dbReference type="Proteomes" id="UP000198820">
    <property type="component" value="Unassembled WGS sequence"/>
</dbReference>
<name>A0A1H3Y7M2_9FLAO</name>
<evidence type="ECO:0000313" key="2">
    <source>
        <dbReference type="EMBL" id="SEA07667.1"/>
    </source>
</evidence>
<proteinExistence type="predicted"/>
<evidence type="ECO:0000313" key="3">
    <source>
        <dbReference type="Proteomes" id="UP000198820"/>
    </source>
</evidence>
<feature type="signal peptide" evidence="1">
    <location>
        <begin position="1"/>
        <end position="20"/>
    </location>
</feature>
<accession>A0A1H3Y7M2</accession>